<organism evidence="3 4">
    <name type="scientific">Kribbella rubisoli</name>
    <dbReference type="NCBI Taxonomy" id="3075929"/>
    <lineage>
        <taxon>Bacteria</taxon>
        <taxon>Bacillati</taxon>
        <taxon>Actinomycetota</taxon>
        <taxon>Actinomycetes</taxon>
        <taxon>Propionibacteriales</taxon>
        <taxon>Kribbellaceae</taxon>
        <taxon>Kribbella</taxon>
    </lineage>
</organism>
<dbReference type="Pfam" id="PF17482">
    <property type="entry name" value="Phage_sheath_1C"/>
    <property type="match status" value="1"/>
</dbReference>
<dbReference type="AlphaFoldDB" id="A0A4Q7WMN5"/>
<comment type="caution">
    <text evidence="3">The sequence shown here is derived from an EMBL/GenBank/DDBJ whole genome shotgun (WGS) entry which is preliminary data.</text>
</comment>
<sequence>MRMTGLELGAPGVYLGEAQSSPGFAAVRLDVAGFVGVAARGPIDVPTPVTSWSEYQWMFGDIGQSPGGLGTAVHAFFAQGGARALVLRVSPLPRASGAGVDDAVAVHRLTLSGPDQRTAPVELLLDAANEGAWGNDLAVTCTLVATSRFTAGGGGRQLTRPAGLALAPGTLLRVWLDEGRHPTFRWVESSAVREDGRGGRATVVVLHDDLTGVPDLGVGEPWVQSLDVDVITASMSITDPAADVRRQERFDGLGLSLRHPRAMRVVLSNESLLVRPHGPWPERIVPPDARLGAARSELAVRAVDRFDRIGPGSFFGDVAPELLPVGGGADDLELYGVDRMSVEPEIALLSAPDLLWDTVVTPAEVESSRLPTYPDFRTCEGMEEPIKYEPVEPAAVLLEGGGSSLDTAMVRQRRVVALAERQQRFVALLDVPDGLAYRDLARWRAAFDSSYAAAYHPWLATIAEDRRGRHLRRLAPSAAAAGITAARERRLGLPWGPAAEIAIDAVRVARDLSDAEHDRLHTLGINVFRAERDGFLLTAARTLSMNPDLRQLSVRRLMTMLRLALERHGQWLAFEPNTPALRHDLTQAVTLLLRDLYRDGAFAGATEQESFWVHCDDALNPPWLQQQGRLVAEVGVSPSSPLEFLVIRLSRDAAGTIGVEV</sequence>
<feature type="domain" description="Tail sheath protein C-terminal" evidence="2">
    <location>
        <begin position="546"/>
        <end position="648"/>
    </location>
</feature>
<evidence type="ECO:0000256" key="1">
    <source>
        <dbReference type="ARBA" id="ARBA00008005"/>
    </source>
</evidence>
<evidence type="ECO:0000313" key="4">
    <source>
        <dbReference type="Proteomes" id="UP000292027"/>
    </source>
</evidence>
<dbReference type="EMBL" id="SHKR01000015">
    <property type="protein sequence ID" value="RZU11362.1"/>
    <property type="molecule type" value="Genomic_DNA"/>
</dbReference>
<reference evidence="3 4" key="1">
    <citation type="journal article" date="2015" name="Stand. Genomic Sci.">
        <title>Genomic Encyclopedia of Bacterial and Archaeal Type Strains, Phase III: the genomes of soil and plant-associated and newly described type strains.</title>
        <authorList>
            <person name="Whitman W.B."/>
            <person name="Woyke T."/>
            <person name="Klenk H.P."/>
            <person name="Zhou Y."/>
            <person name="Lilburn T.G."/>
            <person name="Beck B.J."/>
            <person name="De Vos P."/>
            <person name="Vandamme P."/>
            <person name="Eisen J.A."/>
            <person name="Garrity G."/>
            <person name="Hugenholtz P."/>
            <person name="Kyrpides N.C."/>
        </authorList>
    </citation>
    <scope>NUCLEOTIDE SEQUENCE [LARGE SCALE GENOMIC DNA]</scope>
    <source>
        <strain evidence="3 4">VKM Ac-2540</strain>
    </source>
</reference>
<dbReference type="PANTHER" id="PTHR35861">
    <property type="match status" value="1"/>
</dbReference>
<evidence type="ECO:0000313" key="3">
    <source>
        <dbReference type="EMBL" id="RZU11362.1"/>
    </source>
</evidence>
<keyword evidence="4" id="KW-1185">Reference proteome</keyword>
<accession>A0A4Q7WMN5</accession>
<dbReference type="PANTHER" id="PTHR35861:SF1">
    <property type="entry name" value="PHAGE TAIL SHEATH PROTEIN"/>
    <property type="match status" value="1"/>
</dbReference>
<dbReference type="Proteomes" id="UP000292027">
    <property type="component" value="Unassembled WGS sequence"/>
</dbReference>
<dbReference type="Gene3D" id="3.40.50.11780">
    <property type="match status" value="2"/>
</dbReference>
<protein>
    <recommendedName>
        <fullName evidence="2">Tail sheath protein C-terminal domain-containing protein</fullName>
    </recommendedName>
</protein>
<dbReference type="InterPro" id="IPR052042">
    <property type="entry name" value="Tail_sheath_structural"/>
</dbReference>
<comment type="similarity">
    <text evidence="1">Belongs to the myoviridae tail sheath protein family.</text>
</comment>
<proteinExistence type="inferred from homology"/>
<name>A0A4Q7WMN5_9ACTN</name>
<evidence type="ECO:0000259" key="2">
    <source>
        <dbReference type="Pfam" id="PF17482"/>
    </source>
</evidence>
<gene>
    <name evidence="3" type="ORF">EV645_6528</name>
</gene>
<dbReference type="InterPro" id="IPR020287">
    <property type="entry name" value="Tail_sheath_C"/>
</dbReference>